<reference evidence="1" key="1">
    <citation type="submission" date="2023-02" db="EMBL/GenBank/DDBJ databases">
        <title>Genome of toxic invasive species Heracleum sosnowskyi carries increased number of genes despite the absence of recent whole-genome duplications.</title>
        <authorList>
            <person name="Schelkunov M."/>
            <person name="Shtratnikova V."/>
            <person name="Makarenko M."/>
            <person name="Klepikova A."/>
            <person name="Omelchenko D."/>
            <person name="Novikova G."/>
            <person name="Obukhova E."/>
            <person name="Bogdanov V."/>
            <person name="Penin A."/>
            <person name="Logacheva M."/>
        </authorList>
    </citation>
    <scope>NUCLEOTIDE SEQUENCE</scope>
    <source>
        <strain evidence="1">Hsosn_3</strain>
        <tissue evidence="1">Leaf</tissue>
    </source>
</reference>
<name>A0AAD8LZV8_9APIA</name>
<gene>
    <name evidence="1" type="ORF">POM88_049881</name>
</gene>
<reference evidence="1" key="2">
    <citation type="submission" date="2023-05" db="EMBL/GenBank/DDBJ databases">
        <authorList>
            <person name="Schelkunov M.I."/>
        </authorList>
    </citation>
    <scope>NUCLEOTIDE SEQUENCE</scope>
    <source>
        <strain evidence="1">Hsosn_3</strain>
        <tissue evidence="1">Leaf</tissue>
    </source>
</reference>
<dbReference type="Proteomes" id="UP001237642">
    <property type="component" value="Unassembled WGS sequence"/>
</dbReference>
<dbReference type="AlphaFoldDB" id="A0AAD8LZV8"/>
<keyword evidence="2" id="KW-1185">Reference proteome</keyword>
<dbReference type="EMBL" id="JAUIZM010000011">
    <property type="protein sequence ID" value="KAK1356625.1"/>
    <property type="molecule type" value="Genomic_DNA"/>
</dbReference>
<protein>
    <submittedName>
        <fullName evidence="1">Uncharacterized protein</fullName>
    </submittedName>
</protein>
<proteinExistence type="predicted"/>
<evidence type="ECO:0000313" key="1">
    <source>
        <dbReference type="EMBL" id="KAK1356625.1"/>
    </source>
</evidence>
<accession>A0AAD8LZV8</accession>
<comment type="caution">
    <text evidence="1">The sequence shown here is derived from an EMBL/GenBank/DDBJ whole genome shotgun (WGS) entry which is preliminary data.</text>
</comment>
<organism evidence="1 2">
    <name type="scientific">Heracleum sosnowskyi</name>
    <dbReference type="NCBI Taxonomy" id="360622"/>
    <lineage>
        <taxon>Eukaryota</taxon>
        <taxon>Viridiplantae</taxon>
        <taxon>Streptophyta</taxon>
        <taxon>Embryophyta</taxon>
        <taxon>Tracheophyta</taxon>
        <taxon>Spermatophyta</taxon>
        <taxon>Magnoliopsida</taxon>
        <taxon>eudicotyledons</taxon>
        <taxon>Gunneridae</taxon>
        <taxon>Pentapetalae</taxon>
        <taxon>asterids</taxon>
        <taxon>campanulids</taxon>
        <taxon>Apiales</taxon>
        <taxon>Apiaceae</taxon>
        <taxon>Apioideae</taxon>
        <taxon>apioid superclade</taxon>
        <taxon>Tordylieae</taxon>
        <taxon>Tordyliinae</taxon>
        <taxon>Heracleum</taxon>
    </lineage>
</organism>
<sequence>MKGRKPVSPVISEKEEVVKRTEGTSISLADIIQPTIHLDTTFHETLVESKDDYLYQADIQEYSEMDLFLDEITEVRGIDRYKHLPERLVFLYKSGVERTWL</sequence>
<evidence type="ECO:0000313" key="2">
    <source>
        <dbReference type="Proteomes" id="UP001237642"/>
    </source>
</evidence>